<dbReference type="SUPFAM" id="SSF57535">
    <property type="entry name" value="Complement control module/SCR domain"/>
    <property type="match status" value="3"/>
</dbReference>
<dbReference type="GO" id="GO:0045202">
    <property type="term" value="C:synapse"/>
    <property type="evidence" value="ECO:0007669"/>
    <property type="project" value="UniProtKB-SubCell"/>
</dbReference>
<dbReference type="InterPro" id="IPR000436">
    <property type="entry name" value="Sushi_SCR_CCP_dom"/>
</dbReference>
<keyword evidence="7" id="KW-0037">Angiogenesis</keyword>
<evidence type="ECO:0000256" key="3">
    <source>
        <dbReference type="ARBA" id="ARBA00004613"/>
    </source>
</evidence>
<feature type="disulfide bond" evidence="15">
    <location>
        <begin position="301"/>
        <end position="328"/>
    </location>
</feature>
<dbReference type="GO" id="GO:0098609">
    <property type="term" value="P:cell-cell adhesion"/>
    <property type="evidence" value="ECO:0007669"/>
    <property type="project" value="TreeGrafter"/>
</dbReference>
<dbReference type="SMART" id="SM00032">
    <property type="entry name" value="CCP"/>
    <property type="match status" value="3"/>
</dbReference>
<feature type="domain" description="Sushi" evidence="18">
    <location>
        <begin position="78"/>
        <end position="128"/>
    </location>
</feature>
<evidence type="ECO:0000259" key="18">
    <source>
        <dbReference type="PROSITE" id="PS50923"/>
    </source>
</evidence>
<dbReference type="Pfam" id="PF02494">
    <property type="entry name" value="HYR"/>
    <property type="match status" value="1"/>
</dbReference>
<feature type="chain" id="PRO_5039467758" description="Sushi repeat-containing protein SRPX2" evidence="16">
    <location>
        <begin position="32"/>
        <end position="474"/>
    </location>
</feature>
<keyword evidence="10" id="KW-0677">Repeat</keyword>
<dbReference type="Pfam" id="PF13778">
    <property type="entry name" value="DUF4174"/>
    <property type="match status" value="1"/>
</dbReference>
<evidence type="ECO:0000259" key="17">
    <source>
        <dbReference type="PROSITE" id="PS50825"/>
    </source>
</evidence>
<keyword evidence="13 15" id="KW-1015">Disulfide bond</keyword>
<evidence type="ECO:0000256" key="14">
    <source>
        <dbReference type="ARBA" id="ARBA00034103"/>
    </source>
</evidence>
<keyword evidence="11" id="KW-0130">Cell adhesion</keyword>
<dbReference type="Gene3D" id="2.10.70.10">
    <property type="entry name" value="Complement Module, domain 1"/>
    <property type="match status" value="3"/>
</dbReference>
<gene>
    <name evidence="19" type="ORF">MATL_G00172150</name>
</gene>
<reference evidence="19" key="1">
    <citation type="submission" date="2021-01" db="EMBL/GenBank/DDBJ databases">
        <authorList>
            <person name="Zahm M."/>
            <person name="Roques C."/>
            <person name="Cabau C."/>
            <person name="Klopp C."/>
            <person name="Donnadieu C."/>
            <person name="Jouanno E."/>
            <person name="Lampietro C."/>
            <person name="Louis A."/>
            <person name="Herpin A."/>
            <person name="Echchiki A."/>
            <person name="Berthelot C."/>
            <person name="Parey E."/>
            <person name="Roest-Crollius H."/>
            <person name="Braasch I."/>
            <person name="Postlethwait J."/>
            <person name="Bobe J."/>
            <person name="Montfort J."/>
            <person name="Bouchez O."/>
            <person name="Begum T."/>
            <person name="Mejri S."/>
            <person name="Adams A."/>
            <person name="Chen W.-J."/>
            <person name="Guiguen Y."/>
        </authorList>
    </citation>
    <scope>NUCLEOTIDE SEQUENCE</scope>
    <source>
        <strain evidence="19">YG-15Mar2019-1</strain>
        <tissue evidence="19">Brain</tissue>
    </source>
</reference>
<dbReference type="OrthoDB" id="6136178at2759"/>
<keyword evidence="5" id="KW-0963">Cytoplasm</keyword>
<feature type="domain" description="Sushi" evidence="18">
    <location>
        <begin position="129"/>
        <end position="187"/>
    </location>
</feature>
<dbReference type="GO" id="GO:0090050">
    <property type="term" value="P:positive regulation of cell migration involved in sprouting angiogenesis"/>
    <property type="evidence" value="ECO:0007669"/>
    <property type="project" value="TreeGrafter"/>
</dbReference>
<evidence type="ECO:0000313" key="19">
    <source>
        <dbReference type="EMBL" id="KAG7465047.1"/>
    </source>
</evidence>
<dbReference type="InterPro" id="IPR035976">
    <property type="entry name" value="Sushi/SCR/CCP_sf"/>
</dbReference>
<evidence type="ECO:0000256" key="10">
    <source>
        <dbReference type="ARBA" id="ARBA00022737"/>
    </source>
</evidence>
<evidence type="ECO:0000256" key="8">
    <source>
        <dbReference type="ARBA" id="ARBA00022659"/>
    </source>
</evidence>
<dbReference type="PROSITE" id="PS50923">
    <property type="entry name" value="SUSHI"/>
    <property type="match status" value="3"/>
</dbReference>
<dbReference type="GO" id="GO:0001525">
    <property type="term" value="P:angiogenesis"/>
    <property type="evidence" value="ECO:0007669"/>
    <property type="project" value="UniProtKB-KW"/>
</dbReference>
<dbReference type="EMBL" id="JAFDVH010000014">
    <property type="protein sequence ID" value="KAG7465047.1"/>
    <property type="molecule type" value="Genomic_DNA"/>
</dbReference>
<evidence type="ECO:0000256" key="5">
    <source>
        <dbReference type="ARBA" id="ARBA00022490"/>
    </source>
</evidence>
<organism evidence="19 20">
    <name type="scientific">Megalops atlanticus</name>
    <name type="common">Tarpon</name>
    <name type="synonym">Clupea gigantea</name>
    <dbReference type="NCBI Taxonomy" id="7932"/>
    <lineage>
        <taxon>Eukaryota</taxon>
        <taxon>Metazoa</taxon>
        <taxon>Chordata</taxon>
        <taxon>Craniata</taxon>
        <taxon>Vertebrata</taxon>
        <taxon>Euteleostomi</taxon>
        <taxon>Actinopterygii</taxon>
        <taxon>Neopterygii</taxon>
        <taxon>Teleostei</taxon>
        <taxon>Elopiformes</taxon>
        <taxon>Megalopidae</taxon>
        <taxon>Megalops</taxon>
    </lineage>
</organism>
<feature type="domain" description="Sushi" evidence="18">
    <location>
        <begin position="271"/>
        <end position="330"/>
    </location>
</feature>
<evidence type="ECO:0000256" key="6">
    <source>
        <dbReference type="ARBA" id="ARBA00022525"/>
    </source>
</evidence>
<dbReference type="CDD" id="cd00033">
    <property type="entry name" value="CCP"/>
    <property type="match status" value="3"/>
</dbReference>
<dbReference type="GO" id="GO:0005102">
    <property type="term" value="F:signaling receptor binding"/>
    <property type="evidence" value="ECO:0007669"/>
    <property type="project" value="TreeGrafter"/>
</dbReference>
<dbReference type="GO" id="GO:0009986">
    <property type="term" value="C:cell surface"/>
    <property type="evidence" value="ECO:0007669"/>
    <property type="project" value="UniProtKB-SubCell"/>
</dbReference>
<dbReference type="PANTHER" id="PTHR46343:SF3">
    <property type="entry name" value="SUSHI REPEAT-CONTAINING PROTEIN SRPX2"/>
    <property type="match status" value="1"/>
</dbReference>
<evidence type="ECO:0000313" key="20">
    <source>
        <dbReference type="Proteomes" id="UP001046870"/>
    </source>
</evidence>
<protein>
    <recommendedName>
        <fullName evidence="4">Sushi repeat-containing protein SRPX2</fullName>
    </recommendedName>
</protein>
<evidence type="ECO:0000256" key="1">
    <source>
        <dbReference type="ARBA" id="ARBA00004241"/>
    </source>
</evidence>
<comment type="subcellular location">
    <subcellularLocation>
        <location evidence="1">Cell surface</location>
    </subcellularLocation>
    <subcellularLocation>
        <location evidence="2">Cytoplasm</location>
    </subcellularLocation>
    <subcellularLocation>
        <location evidence="3">Secreted</location>
    </subcellularLocation>
    <subcellularLocation>
        <location evidence="14">Synapse</location>
    </subcellularLocation>
</comment>
<feature type="disulfide bond" evidence="15">
    <location>
        <begin position="158"/>
        <end position="185"/>
    </location>
</feature>
<dbReference type="Pfam" id="PF00084">
    <property type="entry name" value="Sushi"/>
    <property type="match status" value="3"/>
</dbReference>
<comment type="caution">
    <text evidence="15">Lacks conserved residue(s) required for the propagation of feature annotation.</text>
</comment>
<name>A0A9D3T786_MEGAT</name>
<evidence type="ECO:0000256" key="13">
    <source>
        <dbReference type="ARBA" id="ARBA00023157"/>
    </source>
</evidence>
<dbReference type="GO" id="GO:0051965">
    <property type="term" value="P:positive regulation of synapse assembly"/>
    <property type="evidence" value="ECO:0007669"/>
    <property type="project" value="TreeGrafter"/>
</dbReference>
<evidence type="ECO:0000256" key="9">
    <source>
        <dbReference type="ARBA" id="ARBA00022729"/>
    </source>
</evidence>
<dbReference type="AlphaFoldDB" id="A0A9D3T786"/>
<dbReference type="PROSITE" id="PS50825">
    <property type="entry name" value="HYR"/>
    <property type="match status" value="1"/>
</dbReference>
<keyword evidence="8 15" id="KW-0768">Sushi</keyword>
<keyword evidence="6" id="KW-0964">Secreted</keyword>
<dbReference type="InterPro" id="IPR003410">
    <property type="entry name" value="HYR_dom"/>
</dbReference>
<evidence type="ECO:0000256" key="15">
    <source>
        <dbReference type="PROSITE-ProRule" id="PRU00302"/>
    </source>
</evidence>
<evidence type="ECO:0000256" key="7">
    <source>
        <dbReference type="ARBA" id="ARBA00022657"/>
    </source>
</evidence>
<sequence>MCSNVLNIERVMSNLYFLLLLEACTLTQVLGLNNEDPASTLPSGYNEITPEEETYHTPRLDYRTPRWCYTLNLKNGEVSCFSPRGGNYHNTLGTRCEMSCDRGYRLLGRSSVQCMPNRKWSGTSYCRRVRCHVLPLILHGTYTCTNGVMVDSRCDFTCNPGYRLEAGHSRTCLESGRWSDTEPVCADRDPPKIQCPLSRVRLAEPGKLTARVTWNPPVVKDTADTRLTDVTLIGPAPGSEFEEGIHVVRYKVYDQARNKAACKFIVRIEVRRCPPLKEPLHGYLSCSPEDNIYGSVCEYNCEEGYERRGAPTRVCQFDRSWSGDAPKCFMMEINTDVRTSTALLGQFYRKRRLLVVSTPDTANQYYKLQKIMLERTECELNMRQVTVIELLGLPPREVGRIKDHILDSQVIEGLRQALRISKAYFTMVLLDKHGVDRERFVEPTTSEELYSLIDDYLLNEEERERLEKYRDVCD</sequence>
<dbReference type="GO" id="GO:0005737">
    <property type="term" value="C:cytoplasm"/>
    <property type="evidence" value="ECO:0007669"/>
    <property type="project" value="UniProtKB-SubCell"/>
</dbReference>
<evidence type="ECO:0000256" key="11">
    <source>
        <dbReference type="ARBA" id="ARBA00022889"/>
    </source>
</evidence>
<dbReference type="PANTHER" id="PTHR46343">
    <property type="entry name" value="HYR DOMAIN-CONTAINING PROTEIN"/>
    <property type="match status" value="1"/>
</dbReference>
<feature type="signal peptide" evidence="16">
    <location>
        <begin position="1"/>
        <end position="31"/>
    </location>
</feature>
<keyword evidence="9 16" id="KW-0732">Signal</keyword>
<proteinExistence type="predicted"/>
<dbReference type="InterPro" id="IPR043555">
    <property type="entry name" value="SRPX-like"/>
</dbReference>
<comment type="caution">
    <text evidence="19">The sequence shown here is derived from an EMBL/GenBank/DDBJ whole genome shotgun (WGS) entry which is preliminary data.</text>
</comment>
<evidence type="ECO:0000256" key="4">
    <source>
        <dbReference type="ARBA" id="ARBA00014594"/>
    </source>
</evidence>
<dbReference type="Proteomes" id="UP001046870">
    <property type="component" value="Chromosome 14"/>
</dbReference>
<evidence type="ECO:0000256" key="2">
    <source>
        <dbReference type="ARBA" id="ARBA00004496"/>
    </source>
</evidence>
<dbReference type="GO" id="GO:0005576">
    <property type="term" value="C:extracellular region"/>
    <property type="evidence" value="ECO:0007669"/>
    <property type="project" value="UniProtKB-SubCell"/>
</dbReference>
<keyword evidence="20" id="KW-1185">Reference proteome</keyword>
<evidence type="ECO:0000256" key="16">
    <source>
        <dbReference type="SAM" id="SignalP"/>
    </source>
</evidence>
<keyword evidence="12" id="KW-0770">Synapse</keyword>
<feature type="domain" description="HYR" evidence="17">
    <location>
        <begin position="186"/>
        <end position="270"/>
    </location>
</feature>
<accession>A0A9D3T786</accession>
<dbReference type="InterPro" id="IPR025232">
    <property type="entry name" value="DUF4174"/>
</dbReference>
<evidence type="ECO:0000256" key="12">
    <source>
        <dbReference type="ARBA" id="ARBA00023018"/>
    </source>
</evidence>